<feature type="non-terminal residue" evidence="1">
    <location>
        <position position="1"/>
    </location>
</feature>
<evidence type="ECO:0008006" key="3">
    <source>
        <dbReference type="Google" id="ProtNLM"/>
    </source>
</evidence>
<feature type="non-terminal residue" evidence="1">
    <location>
        <position position="155"/>
    </location>
</feature>
<proteinExistence type="predicted"/>
<name>A0AAV8YZ44_9CUCU</name>
<comment type="caution">
    <text evidence="1">The sequence shown here is derived from an EMBL/GenBank/DDBJ whole genome shotgun (WGS) entry which is preliminary data.</text>
</comment>
<dbReference type="Proteomes" id="UP001162162">
    <property type="component" value="Unassembled WGS sequence"/>
</dbReference>
<dbReference type="EMBL" id="JAPWTK010000026">
    <property type="protein sequence ID" value="KAJ8957014.1"/>
    <property type="molecule type" value="Genomic_DNA"/>
</dbReference>
<reference evidence="1" key="1">
    <citation type="journal article" date="2023" name="Insect Mol. Biol.">
        <title>Genome sequencing provides insights into the evolution of gene families encoding plant cell wall-degrading enzymes in longhorned beetles.</title>
        <authorList>
            <person name="Shin N.R."/>
            <person name="Okamura Y."/>
            <person name="Kirsch R."/>
            <person name="Pauchet Y."/>
        </authorList>
    </citation>
    <scope>NUCLEOTIDE SEQUENCE</scope>
    <source>
        <strain evidence="1">AMC_N1</strain>
    </source>
</reference>
<evidence type="ECO:0000313" key="1">
    <source>
        <dbReference type="EMBL" id="KAJ8957014.1"/>
    </source>
</evidence>
<evidence type="ECO:0000313" key="2">
    <source>
        <dbReference type="Proteomes" id="UP001162162"/>
    </source>
</evidence>
<keyword evidence="2" id="KW-1185">Reference proteome</keyword>
<protein>
    <recommendedName>
        <fullName evidence="3">Transposase</fullName>
    </recommendedName>
</protein>
<sequence>TGCTPKKVVELFNETHPDRHPISQRMVSNIESKYRNWHVRDLPKSGRPSKSEEDQLNVLLAIQENHHSTLNQLASDFYMAASTVHKIMKKQSIILIKFWVPLSFDVNLGASYLDFLRDDLIPELLTLYPDIEERDRPRNDIFFQQYGASPHYAAP</sequence>
<dbReference type="AlphaFoldDB" id="A0AAV8YZ44"/>
<organism evidence="1 2">
    <name type="scientific">Aromia moschata</name>
    <dbReference type="NCBI Taxonomy" id="1265417"/>
    <lineage>
        <taxon>Eukaryota</taxon>
        <taxon>Metazoa</taxon>
        <taxon>Ecdysozoa</taxon>
        <taxon>Arthropoda</taxon>
        <taxon>Hexapoda</taxon>
        <taxon>Insecta</taxon>
        <taxon>Pterygota</taxon>
        <taxon>Neoptera</taxon>
        <taxon>Endopterygota</taxon>
        <taxon>Coleoptera</taxon>
        <taxon>Polyphaga</taxon>
        <taxon>Cucujiformia</taxon>
        <taxon>Chrysomeloidea</taxon>
        <taxon>Cerambycidae</taxon>
        <taxon>Cerambycinae</taxon>
        <taxon>Callichromatini</taxon>
        <taxon>Aromia</taxon>
    </lineage>
</organism>
<accession>A0AAV8YZ44</accession>
<gene>
    <name evidence="1" type="ORF">NQ318_012181</name>
</gene>